<feature type="compositionally biased region" description="Low complexity" evidence="1">
    <location>
        <begin position="209"/>
        <end position="231"/>
    </location>
</feature>
<keyword evidence="2" id="KW-0732">Signal</keyword>
<dbReference type="Proteomes" id="UP000004840">
    <property type="component" value="Unassembled WGS sequence"/>
</dbReference>
<reference evidence="3 4" key="1">
    <citation type="journal article" date="2012" name="J. Bacteriol.">
        <title>Genome Sequence of Corynebacterium casei UCMA 3821, Isolated from a Smear-Ripened Cheese.</title>
        <authorList>
            <person name="Monnet C."/>
            <person name="Loux V."/>
            <person name="Bento P."/>
            <person name="Gibrat J.F."/>
            <person name="Straub C."/>
            <person name="Bonnarme P."/>
            <person name="Landaud S."/>
            <person name="Irlinger F."/>
        </authorList>
    </citation>
    <scope>NUCLEOTIDE SEQUENCE [LARGE SCALE GENOMIC DNA]</scope>
    <source>
        <strain evidence="3 4">UCMA 3821</strain>
    </source>
</reference>
<protein>
    <recommendedName>
        <fullName evidence="5">Lipoprotein</fullName>
    </recommendedName>
</protein>
<gene>
    <name evidence="3" type="ORF">CCAS_09725</name>
</gene>
<dbReference type="EMBL" id="CAFW01000080">
    <property type="protein sequence ID" value="CCE55446.1"/>
    <property type="molecule type" value="Genomic_DNA"/>
</dbReference>
<organism evidence="3 4">
    <name type="scientific">Corynebacterium casei UCMA 3821</name>
    <dbReference type="NCBI Taxonomy" id="1110505"/>
    <lineage>
        <taxon>Bacteria</taxon>
        <taxon>Bacillati</taxon>
        <taxon>Actinomycetota</taxon>
        <taxon>Actinomycetes</taxon>
        <taxon>Mycobacteriales</taxon>
        <taxon>Corynebacteriaceae</taxon>
        <taxon>Corynebacterium</taxon>
    </lineage>
</organism>
<evidence type="ECO:0000256" key="1">
    <source>
        <dbReference type="SAM" id="MobiDB-lite"/>
    </source>
</evidence>
<evidence type="ECO:0008006" key="5">
    <source>
        <dbReference type="Google" id="ProtNLM"/>
    </source>
</evidence>
<proteinExistence type="predicted"/>
<dbReference type="GeneID" id="82877927"/>
<accession>G7HZ31</accession>
<evidence type="ECO:0000313" key="3">
    <source>
        <dbReference type="EMBL" id="CCE55446.1"/>
    </source>
</evidence>
<feature type="region of interest" description="Disordered" evidence="1">
    <location>
        <begin position="208"/>
        <end position="231"/>
    </location>
</feature>
<sequence>MKKFGAMCLVLSTAVLSACSFAEVTPEANGLQSEPVRIVVEPDDAEQMVLAEIYRGTLEIEGRDVEIAHSGEGNFRIGCTGQILWENDPARAQELEAAFEAEEDFDGRNNNVVTHDEMMGAMPTDWMTNDPSAATWCDDFDEVDIPMDIVPIYKKTLLNRVDRHEVNSVTKYITNTDLHELVDASRTAPVEDVVEQWILTSVAGGGNLDTGDAVSDSSGTDSDSGSDSTTN</sequence>
<feature type="signal peptide" evidence="2">
    <location>
        <begin position="1"/>
        <end position="22"/>
    </location>
</feature>
<dbReference type="AlphaFoldDB" id="G7HZ31"/>
<dbReference type="RefSeq" id="WP_006822906.1">
    <property type="nucleotide sequence ID" value="NZ_CAFW01000080.1"/>
</dbReference>
<name>G7HZ31_9CORY</name>
<evidence type="ECO:0000256" key="2">
    <source>
        <dbReference type="SAM" id="SignalP"/>
    </source>
</evidence>
<feature type="chain" id="PRO_5003496483" description="Lipoprotein" evidence="2">
    <location>
        <begin position="23"/>
        <end position="231"/>
    </location>
</feature>
<evidence type="ECO:0000313" key="4">
    <source>
        <dbReference type="Proteomes" id="UP000004840"/>
    </source>
</evidence>
<dbReference type="PROSITE" id="PS51257">
    <property type="entry name" value="PROKAR_LIPOPROTEIN"/>
    <property type="match status" value="1"/>
</dbReference>
<comment type="caution">
    <text evidence="3">The sequence shown here is derived from an EMBL/GenBank/DDBJ whole genome shotgun (WGS) entry which is preliminary data.</text>
</comment>